<keyword evidence="1" id="KW-0732">Signal</keyword>
<name>A0ABT3S8E2_9MYCO</name>
<keyword evidence="3" id="KW-1185">Reference proteome</keyword>
<evidence type="ECO:0000313" key="2">
    <source>
        <dbReference type="EMBL" id="MCX2935768.1"/>
    </source>
</evidence>
<comment type="caution">
    <text evidence="2">The sequence shown here is derived from an EMBL/GenBank/DDBJ whole genome shotgun (WGS) entry which is preliminary data.</text>
</comment>
<accession>A0ABT3S8E2</accession>
<evidence type="ECO:0000256" key="1">
    <source>
        <dbReference type="SAM" id="SignalP"/>
    </source>
</evidence>
<gene>
    <name evidence="2" type="ORF">ORI27_03590</name>
</gene>
<dbReference type="EMBL" id="JAPJDO010000002">
    <property type="protein sequence ID" value="MCX2935768.1"/>
    <property type="molecule type" value="Genomic_DNA"/>
</dbReference>
<sequence length="105" mass="10420">MTTLRKAGPVILGAAALAAAVLSAAPVASADPGPVPSAPCYNGITPFNPYVDNCSIPSRPSRVLGSAPDQTAILNCSVGSRTLRAICLSQFVNGGPYPGIAVGIG</sequence>
<proteinExistence type="predicted"/>
<evidence type="ECO:0000313" key="3">
    <source>
        <dbReference type="Proteomes" id="UP001300745"/>
    </source>
</evidence>
<evidence type="ECO:0008006" key="4">
    <source>
        <dbReference type="Google" id="ProtNLM"/>
    </source>
</evidence>
<protein>
    <recommendedName>
        <fullName evidence="4">Intersectin-EH binding protein Ibp1</fullName>
    </recommendedName>
</protein>
<dbReference type="Proteomes" id="UP001300745">
    <property type="component" value="Unassembled WGS sequence"/>
</dbReference>
<dbReference type="RefSeq" id="WP_265995131.1">
    <property type="nucleotide sequence ID" value="NZ_JAPJDN010000002.1"/>
</dbReference>
<organism evidence="2 3">
    <name type="scientific">Mycobacterium pinniadriaticum</name>
    <dbReference type="NCBI Taxonomy" id="2994102"/>
    <lineage>
        <taxon>Bacteria</taxon>
        <taxon>Bacillati</taxon>
        <taxon>Actinomycetota</taxon>
        <taxon>Actinomycetes</taxon>
        <taxon>Mycobacteriales</taxon>
        <taxon>Mycobacteriaceae</taxon>
        <taxon>Mycobacterium</taxon>
    </lineage>
</organism>
<feature type="signal peptide" evidence="1">
    <location>
        <begin position="1"/>
        <end position="30"/>
    </location>
</feature>
<reference evidence="2 3" key="1">
    <citation type="submission" date="2022-11" db="EMBL/GenBank/DDBJ databases">
        <title>Mycobacterium sp. nov.</title>
        <authorList>
            <person name="Papic B."/>
            <person name="Spicic S."/>
            <person name="Duvnjak S."/>
        </authorList>
    </citation>
    <scope>NUCLEOTIDE SEQUENCE [LARGE SCALE GENOMIC DNA]</scope>
    <source>
        <strain evidence="2 3">CVI_P4</strain>
    </source>
</reference>
<feature type="chain" id="PRO_5047136866" description="Intersectin-EH binding protein Ibp1" evidence="1">
    <location>
        <begin position="31"/>
        <end position="105"/>
    </location>
</feature>